<protein>
    <recommendedName>
        <fullName evidence="4">Large ribosomal subunit protein uL3m</fullName>
    </recommendedName>
    <alternativeName>
        <fullName evidence="5">39S ribosomal protein L3, mitochondrial</fullName>
    </alternativeName>
</protein>
<keyword evidence="2" id="KW-0689">Ribosomal protein</keyword>
<reference evidence="6 7" key="2">
    <citation type="submission" date="2018-10" db="EMBL/GenBank/DDBJ databases">
        <authorList>
            <consortium name="Pathogen Informatics"/>
        </authorList>
    </citation>
    <scope>NUCLEOTIDE SEQUENCE [LARGE SCALE GENOMIC DNA]</scope>
</reference>
<dbReference type="PANTHER" id="PTHR11229">
    <property type="entry name" value="50S RIBOSOMAL PROTEIN L3"/>
    <property type="match status" value="1"/>
</dbReference>
<dbReference type="WBParaSite" id="EVEC_0000178101-mRNA-1">
    <property type="protein sequence ID" value="EVEC_0000178101-mRNA-1"/>
    <property type="gene ID" value="EVEC_0000178101"/>
</dbReference>
<dbReference type="GO" id="GO:0005762">
    <property type="term" value="C:mitochondrial large ribosomal subunit"/>
    <property type="evidence" value="ECO:0007669"/>
    <property type="project" value="TreeGrafter"/>
</dbReference>
<evidence type="ECO:0000256" key="2">
    <source>
        <dbReference type="ARBA" id="ARBA00022980"/>
    </source>
</evidence>
<evidence type="ECO:0000313" key="6">
    <source>
        <dbReference type="EMBL" id="VDD86346.1"/>
    </source>
</evidence>
<keyword evidence="3" id="KW-0687">Ribonucleoprotein</keyword>
<dbReference type="Proteomes" id="UP000274131">
    <property type="component" value="Unassembled WGS sequence"/>
</dbReference>
<comment type="similarity">
    <text evidence="1">Belongs to the universal ribosomal protein uL3 family.</text>
</comment>
<dbReference type="InterPro" id="IPR009000">
    <property type="entry name" value="Transl_B-barrel_sf"/>
</dbReference>
<name>A0A0N4UWC7_ENTVE</name>
<evidence type="ECO:0000256" key="3">
    <source>
        <dbReference type="ARBA" id="ARBA00023274"/>
    </source>
</evidence>
<dbReference type="SUPFAM" id="SSF50447">
    <property type="entry name" value="Translation proteins"/>
    <property type="match status" value="1"/>
</dbReference>
<evidence type="ECO:0000256" key="1">
    <source>
        <dbReference type="ARBA" id="ARBA00006540"/>
    </source>
</evidence>
<reference evidence="8" key="1">
    <citation type="submission" date="2017-02" db="UniProtKB">
        <authorList>
            <consortium name="WormBaseParasite"/>
        </authorList>
    </citation>
    <scope>IDENTIFICATION</scope>
</reference>
<gene>
    <name evidence="6" type="ORF">EVEC_LOCUS1489</name>
</gene>
<dbReference type="EMBL" id="UXUI01007217">
    <property type="protein sequence ID" value="VDD86346.1"/>
    <property type="molecule type" value="Genomic_DNA"/>
</dbReference>
<proteinExistence type="inferred from homology"/>
<dbReference type="GO" id="GO:0003735">
    <property type="term" value="F:structural constituent of ribosome"/>
    <property type="evidence" value="ECO:0007669"/>
    <property type="project" value="InterPro"/>
</dbReference>
<dbReference type="InterPro" id="IPR019927">
    <property type="entry name" value="Ribosomal_uL3_bac/org-type"/>
</dbReference>
<evidence type="ECO:0000256" key="5">
    <source>
        <dbReference type="ARBA" id="ARBA00035396"/>
    </source>
</evidence>
<dbReference type="OrthoDB" id="2398163at2759"/>
<evidence type="ECO:0000313" key="7">
    <source>
        <dbReference type="Proteomes" id="UP000274131"/>
    </source>
</evidence>
<dbReference type="AlphaFoldDB" id="A0A0N4UWC7"/>
<dbReference type="Pfam" id="PF00297">
    <property type="entry name" value="Ribosomal_L3"/>
    <property type="match status" value="1"/>
</dbReference>
<evidence type="ECO:0000256" key="4">
    <source>
        <dbReference type="ARBA" id="ARBA00035209"/>
    </source>
</evidence>
<sequence length="373" mass="41984">MAPCLEPPPWVSPINDKTRELLDPDTRSLIQQVIEQEISVRPKWVDSNSPLLKGPWSPKDDSAPKYTPNSKRTGLIARKIGMVPQWLNNGTRVLCTILEFPDNHVVSAVDPETWFRCSLVGKNKAFNRFGAFWKVTVGAINCDPSKYTHEYRTIFSRQGLPVKEALRSFLVSEDAVIPPGTPLHVCHFSVGQYVSVTGRTIDWGFQGVMHRWGMRGQPALRTTKSHRRVGAIGIKGEAKVWPGRRLPGHMGYEWVTIPSLEVLRIIPEKQVMYIKGSVPGEIGEILLVNDTMIPKKRVKDPPFPTFFVNPGILDQTSKTFFGELPDSVVLEDGQLYASKLFRFTSPSIIFTAEDETRLPGRDKTRAKLAKIKK</sequence>
<dbReference type="InterPro" id="IPR000597">
    <property type="entry name" value="Ribosomal_uL3"/>
</dbReference>
<accession>A0A0N4UWC7</accession>
<dbReference type="GO" id="GO:0006412">
    <property type="term" value="P:translation"/>
    <property type="evidence" value="ECO:0007669"/>
    <property type="project" value="InterPro"/>
</dbReference>
<evidence type="ECO:0000313" key="8">
    <source>
        <dbReference type="WBParaSite" id="EVEC_0000178101-mRNA-1"/>
    </source>
</evidence>
<dbReference type="Gene3D" id="2.40.30.10">
    <property type="entry name" value="Translation factors"/>
    <property type="match status" value="2"/>
</dbReference>
<dbReference type="PANTHER" id="PTHR11229:SF8">
    <property type="entry name" value="LARGE RIBOSOMAL SUBUNIT PROTEIN UL3M"/>
    <property type="match status" value="1"/>
</dbReference>
<dbReference type="STRING" id="51028.A0A0N4UWC7"/>
<keyword evidence="7" id="KW-1185">Reference proteome</keyword>
<organism evidence="8">
    <name type="scientific">Enterobius vermicularis</name>
    <name type="common">Human pinworm</name>
    <dbReference type="NCBI Taxonomy" id="51028"/>
    <lineage>
        <taxon>Eukaryota</taxon>
        <taxon>Metazoa</taxon>
        <taxon>Ecdysozoa</taxon>
        <taxon>Nematoda</taxon>
        <taxon>Chromadorea</taxon>
        <taxon>Rhabditida</taxon>
        <taxon>Spirurina</taxon>
        <taxon>Oxyuridomorpha</taxon>
        <taxon>Oxyuroidea</taxon>
        <taxon>Oxyuridae</taxon>
        <taxon>Enterobius</taxon>
    </lineage>
</organism>